<keyword evidence="2" id="KW-1185">Reference proteome</keyword>
<comment type="caution">
    <text evidence="1">The sequence shown here is derived from an EMBL/GenBank/DDBJ whole genome shotgun (WGS) entry which is preliminary data.</text>
</comment>
<feature type="non-terminal residue" evidence="1">
    <location>
        <position position="1"/>
    </location>
</feature>
<reference evidence="1" key="1">
    <citation type="submission" date="2021-06" db="EMBL/GenBank/DDBJ databases">
        <authorList>
            <person name="Kallberg Y."/>
            <person name="Tangrot J."/>
            <person name="Rosling A."/>
        </authorList>
    </citation>
    <scope>NUCLEOTIDE SEQUENCE</scope>
    <source>
        <strain evidence="1">IN212</strain>
    </source>
</reference>
<gene>
    <name evidence="1" type="ORF">RFULGI_LOCUS19718</name>
</gene>
<dbReference type="Proteomes" id="UP000789396">
    <property type="component" value="Unassembled WGS sequence"/>
</dbReference>
<accession>A0A9N9KCZ1</accession>
<feature type="non-terminal residue" evidence="1">
    <location>
        <position position="51"/>
    </location>
</feature>
<evidence type="ECO:0000313" key="2">
    <source>
        <dbReference type="Proteomes" id="UP000789396"/>
    </source>
</evidence>
<dbReference type="AlphaFoldDB" id="A0A9N9KCZ1"/>
<protein>
    <submittedName>
        <fullName evidence="1">14237_t:CDS:1</fullName>
    </submittedName>
</protein>
<evidence type="ECO:0000313" key="1">
    <source>
        <dbReference type="EMBL" id="CAG8821821.1"/>
    </source>
</evidence>
<proteinExistence type="predicted"/>
<organism evidence="1 2">
    <name type="scientific">Racocetra fulgida</name>
    <dbReference type="NCBI Taxonomy" id="60492"/>
    <lineage>
        <taxon>Eukaryota</taxon>
        <taxon>Fungi</taxon>
        <taxon>Fungi incertae sedis</taxon>
        <taxon>Mucoromycota</taxon>
        <taxon>Glomeromycotina</taxon>
        <taxon>Glomeromycetes</taxon>
        <taxon>Diversisporales</taxon>
        <taxon>Gigasporaceae</taxon>
        <taxon>Racocetra</taxon>
    </lineage>
</organism>
<sequence length="51" mass="5872">IDEDLAAYLAESLLKYQKLDMTTDLLMVYTSSFVENISKNRQTVKLEQTSL</sequence>
<name>A0A9N9KCZ1_9GLOM</name>
<dbReference type="EMBL" id="CAJVPZ010101173">
    <property type="protein sequence ID" value="CAG8821821.1"/>
    <property type="molecule type" value="Genomic_DNA"/>
</dbReference>